<evidence type="ECO:0000256" key="1">
    <source>
        <dbReference type="ARBA" id="ARBA00006801"/>
    </source>
</evidence>
<dbReference type="EMBL" id="SWLB01000007">
    <property type="protein sequence ID" value="KAF3336478.1"/>
    <property type="molecule type" value="Genomic_DNA"/>
</dbReference>
<evidence type="ECO:0000256" key="2">
    <source>
        <dbReference type="SAM" id="MobiDB-lite"/>
    </source>
</evidence>
<reference evidence="4" key="1">
    <citation type="submission" date="2020-01" db="EMBL/GenBank/DDBJ databases">
        <title>Genome sequence of Kobresia littledalei, the first chromosome-level genome in the family Cyperaceae.</title>
        <authorList>
            <person name="Qu G."/>
        </authorList>
    </citation>
    <scope>NUCLEOTIDE SEQUENCE</scope>
    <source>
        <strain evidence="4">C.B.Clarke</strain>
        <tissue evidence="4">Leaf</tissue>
    </source>
</reference>
<dbReference type="SUPFAM" id="SSF51197">
    <property type="entry name" value="Clavaminate synthase-like"/>
    <property type="match status" value="1"/>
</dbReference>
<dbReference type="InterPro" id="IPR041667">
    <property type="entry name" value="Cupin_8"/>
</dbReference>
<organism evidence="4 5">
    <name type="scientific">Carex littledalei</name>
    <dbReference type="NCBI Taxonomy" id="544730"/>
    <lineage>
        <taxon>Eukaryota</taxon>
        <taxon>Viridiplantae</taxon>
        <taxon>Streptophyta</taxon>
        <taxon>Embryophyta</taxon>
        <taxon>Tracheophyta</taxon>
        <taxon>Spermatophyta</taxon>
        <taxon>Magnoliopsida</taxon>
        <taxon>Liliopsida</taxon>
        <taxon>Poales</taxon>
        <taxon>Cyperaceae</taxon>
        <taxon>Cyperoideae</taxon>
        <taxon>Cariceae</taxon>
        <taxon>Carex</taxon>
        <taxon>Carex subgen. Euthyceras</taxon>
    </lineage>
</organism>
<comment type="similarity">
    <text evidence="1">Belongs to the JARID1 histone demethylase family.</text>
</comment>
<dbReference type="Pfam" id="PF13621">
    <property type="entry name" value="Cupin_8"/>
    <property type="match status" value="1"/>
</dbReference>
<dbReference type="PROSITE" id="PS51184">
    <property type="entry name" value="JMJC"/>
    <property type="match status" value="1"/>
</dbReference>
<proteinExistence type="inferred from homology"/>
<feature type="domain" description="JmjC" evidence="3">
    <location>
        <begin position="37"/>
        <end position="235"/>
    </location>
</feature>
<accession>A0A833VV41</accession>
<dbReference type="PANTHER" id="PTHR12461">
    <property type="entry name" value="HYPOXIA-INDUCIBLE FACTOR 1 ALPHA INHIBITOR-RELATED"/>
    <property type="match status" value="1"/>
</dbReference>
<dbReference type="AlphaFoldDB" id="A0A833VV41"/>
<evidence type="ECO:0000313" key="4">
    <source>
        <dbReference type="EMBL" id="KAF3336478.1"/>
    </source>
</evidence>
<keyword evidence="5" id="KW-1185">Reference proteome</keyword>
<evidence type="ECO:0000313" key="5">
    <source>
        <dbReference type="Proteomes" id="UP000623129"/>
    </source>
</evidence>
<protein>
    <submittedName>
        <fullName evidence="4">JmjC domain-containing protein 7</fullName>
    </submittedName>
</protein>
<dbReference type="SMART" id="SM00558">
    <property type="entry name" value="JmjC"/>
    <property type="match status" value="1"/>
</dbReference>
<dbReference type="InterPro" id="IPR003347">
    <property type="entry name" value="JmjC_dom"/>
</dbReference>
<dbReference type="OrthoDB" id="415358at2759"/>
<name>A0A833VV41_9POAL</name>
<sequence length="266" mass="30113">MSEGGLCFASAFVQSMDFSEVMQLIEATGEESSHVVAYAQQKDDCLRGEYEVVAGDVDAHIPWATEALGCLLEAVNLWIGNARSHTSYHMDHYENLYAIITGEKHFLLLPPTEVHRLYVRNYPATHYISSSKDNGGEVKLELELEEPEKMVPWCCVDPFPASDEIIAEQSSSFPLYFNGPKPFQCTVRASEILYLPSMWFHHVTQSPDDNGRTIAVNYWYDMQFYMKYAYYSFLQSVNLNPLSSVASTQGEDKHDTKQNCSSSNPD</sequence>
<feature type="region of interest" description="Disordered" evidence="2">
    <location>
        <begin position="245"/>
        <end position="266"/>
    </location>
</feature>
<dbReference type="Gene3D" id="2.60.120.10">
    <property type="entry name" value="Jelly Rolls"/>
    <property type="match status" value="1"/>
</dbReference>
<dbReference type="Proteomes" id="UP000623129">
    <property type="component" value="Unassembled WGS sequence"/>
</dbReference>
<dbReference type="PANTHER" id="PTHR12461:SF99">
    <property type="entry name" value="BIFUNCTIONAL PEPTIDASE AND (3S)-LYSYL HYDROXYLASE JMJD7"/>
    <property type="match status" value="1"/>
</dbReference>
<gene>
    <name evidence="4" type="ORF">FCM35_KLT19064</name>
</gene>
<comment type="caution">
    <text evidence="4">The sequence shown here is derived from an EMBL/GenBank/DDBJ whole genome shotgun (WGS) entry which is preliminary data.</text>
</comment>
<dbReference type="InterPro" id="IPR014710">
    <property type="entry name" value="RmlC-like_jellyroll"/>
</dbReference>
<evidence type="ECO:0000259" key="3">
    <source>
        <dbReference type="PROSITE" id="PS51184"/>
    </source>
</evidence>